<evidence type="ECO:0000313" key="3">
    <source>
        <dbReference type="Proteomes" id="UP000255284"/>
    </source>
</evidence>
<protein>
    <submittedName>
        <fullName evidence="2">Uncharacterized protein</fullName>
    </submittedName>
</protein>
<feature type="signal peptide" evidence="1">
    <location>
        <begin position="1"/>
        <end position="26"/>
    </location>
</feature>
<sequence>MKRKLIAMIGTCALTLVSLTAIPAHGATTNFWGFAGPGFTVNVTDNNSTVALSGTSRGGQWTGSRATTAHQMPPTGTTNVVLRGNMGKNCEQGDCPFGSGSGYQGVVEFRFDSQNYYQIGILNQGNVTWGPEIVVLGTHLGNPFRVTQPLVTDAQKAANANIIQKMQSNQKVDLDEQHYIKDFCHLIKAQWTRNYIRFVVDNTRVFGGYNFTAGDKNGPSITFMAAAQNPNDAVNVVFDNLNISGKVPGSTVFIPQGKPYAMITANMKDNGYGVGHSSYIKLHDDHGTAVSAGIQTAQTAPETGGNPYYISGRMSAGIFDYDYVQPADFNWHNLRIEWWKENGWAVIWADGKPIANMKAKLSGRIYASVEGNAAQNGDYVHAYFSGVEAQIGHGGGDCGFHHEWGLQGTYGLQARKTGANSFEVEGQAQGIPAGKDWDTTLVGGVAMIWQYLPENRQSGQCMTSSWSQDPAHR</sequence>
<gene>
    <name evidence="2" type="ORF">NCTC11819_01784</name>
</gene>
<name>A0A378PEN7_9ACTO</name>
<dbReference type="EMBL" id="UGGQ01000006">
    <property type="protein sequence ID" value="STO17199.1"/>
    <property type="molecule type" value="Genomic_DNA"/>
</dbReference>
<keyword evidence="1" id="KW-0732">Signal</keyword>
<organism evidence="2 3">
    <name type="scientific">Mobiluncus mulieris</name>
    <dbReference type="NCBI Taxonomy" id="2052"/>
    <lineage>
        <taxon>Bacteria</taxon>
        <taxon>Bacillati</taxon>
        <taxon>Actinomycetota</taxon>
        <taxon>Actinomycetes</taxon>
        <taxon>Actinomycetales</taxon>
        <taxon>Actinomycetaceae</taxon>
        <taxon>Mobiluncus</taxon>
    </lineage>
</organism>
<comment type="caution">
    <text evidence="2">The sequence shown here is derived from an EMBL/GenBank/DDBJ whole genome shotgun (WGS) entry which is preliminary data.</text>
</comment>
<dbReference type="Proteomes" id="UP000255284">
    <property type="component" value="Unassembled WGS sequence"/>
</dbReference>
<proteinExistence type="predicted"/>
<accession>A0A378PEN7</accession>
<evidence type="ECO:0000256" key="1">
    <source>
        <dbReference type="SAM" id="SignalP"/>
    </source>
</evidence>
<evidence type="ECO:0000313" key="2">
    <source>
        <dbReference type="EMBL" id="STO17199.1"/>
    </source>
</evidence>
<reference evidence="2 3" key="1">
    <citation type="submission" date="2018-06" db="EMBL/GenBank/DDBJ databases">
        <authorList>
            <consortium name="Pathogen Informatics"/>
            <person name="Doyle S."/>
        </authorList>
    </citation>
    <scope>NUCLEOTIDE SEQUENCE [LARGE SCALE GENOMIC DNA]</scope>
    <source>
        <strain evidence="2 3">NCTC11819</strain>
    </source>
</reference>
<dbReference type="RefSeq" id="WP_249288357.1">
    <property type="nucleotide sequence ID" value="NZ_CAMUNX010000012.1"/>
</dbReference>
<feature type="chain" id="PRO_5044389471" evidence="1">
    <location>
        <begin position="27"/>
        <end position="473"/>
    </location>
</feature>
<dbReference type="GeneID" id="61168167"/>
<dbReference type="AlphaFoldDB" id="A0A378PEN7"/>